<keyword evidence="2" id="KW-1185">Reference proteome</keyword>
<evidence type="ECO:0000313" key="2">
    <source>
        <dbReference type="Proteomes" id="UP000009296"/>
    </source>
</evidence>
<dbReference type="KEGG" id="mok:Metok_0298"/>
<evidence type="ECO:0000313" key="1">
    <source>
        <dbReference type="EMBL" id="AEH06288.1"/>
    </source>
</evidence>
<dbReference type="STRING" id="647113.Metok_0298"/>
<sequence>MRCVYCGNPSPNISMLSAKSKKIKIPLNKLIDMSFSYDYNVSAPLLVDCGYCGRCYELIANSKENKKFLKIQTEDALNHIPDKRLRHFAILFAKYGIGVDELLNGVYSIVVPYSMYNRMKRGISKKSKKVYFEMHILFNVKNQNYALVTYRNYKNGENIPFTIEKIGGYYE</sequence>
<dbReference type="AlphaFoldDB" id="F8AKY1"/>
<dbReference type="Proteomes" id="UP000009296">
    <property type="component" value="Chromosome"/>
</dbReference>
<dbReference type="HOGENOM" id="CLU_1559510_0_0_2"/>
<proteinExistence type="predicted"/>
<dbReference type="OrthoDB" id="385426at2157"/>
<dbReference type="GeneID" id="10772416"/>
<dbReference type="RefSeq" id="WP_013866474.1">
    <property type="nucleotide sequence ID" value="NC_015636.1"/>
</dbReference>
<name>F8AKY1_METOI</name>
<reference evidence="1" key="1">
    <citation type="submission" date="2011-05" db="EMBL/GenBank/DDBJ databases">
        <title>Complete sequence of chromosome of Methanothermococcus okinawensis IH1.</title>
        <authorList>
            <consortium name="US DOE Joint Genome Institute"/>
            <person name="Lucas S."/>
            <person name="Han J."/>
            <person name="Lapidus A."/>
            <person name="Cheng J.-F."/>
            <person name="Goodwin L."/>
            <person name="Pitluck S."/>
            <person name="Peters L."/>
            <person name="Mikhailova N."/>
            <person name="Held B."/>
            <person name="Han C."/>
            <person name="Tapia R."/>
            <person name="Land M."/>
            <person name="Hauser L."/>
            <person name="Kyrpides N."/>
            <person name="Ivanova N."/>
            <person name="Pagani I."/>
            <person name="Sieprawska-Lupa M."/>
            <person name="Takai K."/>
            <person name="Miyazaki J."/>
            <person name="Whitman W."/>
            <person name="Woyke T."/>
        </authorList>
    </citation>
    <scope>NUCLEOTIDE SEQUENCE [LARGE SCALE GENOMIC DNA]</scope>
    <source>
        <strain evidence="1">IH1</strain>
    </source>
</reference>
<accession>F8AKY1</accession>
<organism evidence="1 2">
    <name type="scientific">Methanothermococcus okinawensis (strain DSM 14208 / JCM 11175 / IH1)</name>
    <dbReference type="NCBI Taxonomy" id="647113"/>
    <lineage>
        <taxon>Archaea</taxon>
        <taxon>Methanobacteriati</taxon>
        <taxon>Methanobacteriota</taxon>
        <taxon>Methanomada group</taxon>
        <taxon>Methanococci</taxon>
        <taxon>Methanococcales</taxon>
        <taxon>Methanococcaceae</taxon>
        <taxon>Methanothermococcus</taxon>
    </lineage>
</organism>
<dbReference type="EMBL" id="CP002792">
    <property type="protein sequence ID" value="AEH06288.1"/>
    <property type="molecule type" value="Genomic_DNA"/>
</dbReference>
<gene>
    <name evidence="1" type="ordered locus">Metok_0298</name>
</gene>
<protein>
    <submittedName>
        <fullName evidence="1">Uncharacterized protein</fullName>
    </submittedName>
</protein>